<dbReference type="Proteomes" id="UP000030671">
    <property type="component" value="Unassembled WGS sequence"/>
</dbReference>
<keyword evidence="3" id="KW-1185">Reference proteome</keyword>
<dbReference type="AlphaFoldDB" id="W4JYX7"/>
<keyword evidence="1" id="KW-0472">Membrane</keyword>
<evidence type="ECO:0000313" key="2">
    <source>
        <dbReference type="EMBL" id="ETW78758.1"/>
    </source>
</evidence>
<evidence type="ECO:0000256" key="1">
    <source>
        <dbReference type="SAM" id="Phobius"/>
    </source>
</evidence>
<dbReference type="EMBL" id="KI925461">
    <property type="protein sequence ID" value="ETW78758.1"/>
    <property type="molecule type" value="Genomic_DNA"/>
</dbReference>
<name>W4JYX7_HETIT</name>
<reference evidence="2 3" key="1">
    <citation type="journal article" date="2012" name="New Phytol.">
        <title>Insight into trade-off between wood decay and parasitism from the genome of a fungal forest pathogen.</title>
        <authorList>
            <person name="Olson A."/>
            <person name="Aerts A."/>
            <person name="Asiegbu F."/>
            <person name="Belbahri L."/>
            <person name="Bouzid O."/>
            <person name="Broberg A."/>
            <person name="Canback B."/>
            <person name="Coutinho P.M."/>
            <person name="Cullen D."/>
            <person name="Dalman K."/>
            <person name="Deflorio G."/>
            <person name="van Diepen L.T."/>
            <person name="Dunand C."/>
            <person name="Duplessis S."/>
            <person name="Durling M."/>
            <person name="Gonthier P."/>
            <person name="Grimwood J."/>
            <person name="Fossdal C.G."/>
            <person name="Hansson D."/>
            <person name="Henrissat B."/>
            <person name="Hietala A."/>
            <person name="Himmelstrand K."/>
            <person name="Hoffmeister D."/>
            <person name="Hogberg N."/>
            <person name="James T.Y."/>
            <person name="Karlsson M."/>
            <person name="Kohler A."/>
            <person name="Kues U."/>
            <person name="Lee Y.H."/>
            <person name="Lin Y.C."/>
            <person name="Lind M."/>
            <person name="Lindquist E."/>
            <person name="Lombard V."/>
            <person name="Lucas S."/>
            <person name="Lunden K."/>
            <person name="Morin E."/>
            <person name="Murat C."/>
            <person name="Park J."/>
            <person name="Raffaello T."/>
            <person name="Rouze P."/>
            <person name="Salamov A."/>
            <person name="Schmutz J."/>
            <person name="Solheim H."/>
            <person name="Stahlberg J."/>
            <person name="Velez H."/>
            <person name="de Vries R.P."/>
            <person name="Wiebenga A."/>
            <person name="Woodward S."/>
            <person name="Yakovlev I."/>
            <person name="Garbelotto M."/>
            <person name="Martin F."/>
            <person name="Grigoriev I.V."/>
            <person name="Stenlid J."/>
        </authorList>
    </citation>
    <scope>NUCLEOTIDE SEQUENCE [LARGE SCALE GENOMIC DNA]</scope>
    <source>
        <strain evidence="2 3">TC 32-1</strain>
    </source>
</reference>
<accession>W4JYX7</accession>
<feature type="transmembrane region" description="Helical" evidence="1">
    <location>
        <begin position="27"/>
        <end position="44"/>
    </location>
</feature>
<feature type="non-terminal residue" evidence="2">
    <location>
        <position position="1"/>
    </location>
</feature>
<organism evidence="2 3">
    <name type="scientific">Heterobasidion irregulare (strain TC 32-1)</name>
    <dbReference type="NCBI Taxonomy" id="747525"/>
    <lineage>
        <taxon>Eukaryota</taxon>
        <taxon>Fungi</taxon>
        <taxon>Dikarya</taxon>
        <taxon>Basidiomycota</taxon>
        <taxon>Agaricomycotina</taxon>
        <taxon>Agaricomycetes</taxon>
        <taxon>Russulales</taxon>
        <taxon>Bondarzewiaceae</taxon>
        <taxon>Heterobasidion</taxon>
        <taxon>Heterobasidion annosum species complex</taxon>
    </lineage>
</organism>
<dbReference type="InParanoid" id="W4JYX7"/>
<gene>
    <name evidence="2" type="ORF">HETIRDRAFT_323666</name>
</gene>
<keyword evidence="1" id="KW-1133">Transmembrane helix</keyword>
<keyword evidence="1" id="KW-0812">Transmembrane</keyword>
<sequence length="52" mass="5529">VKCGRTDPSAAKCPLVACCWSGRDQPCLVIVSVFGTCLVLFGISSKLPKYLP</sequence>
<proteinExistence type="predicted"/>
<protein>
    <submittedName>
        <fullName evidence="2">Uncharacterized protein</fullName>
    </submittedName>
</protein>
<dbReference type="RefSeq" id="XP_009549069.1">
    <property type="nucleotide sequence ID" value="XM_009550774.1"/>
</dbReference>
<evidence type="ECO:0000313" key="3">
    <source>
        <dbReference type="Proteomes" id="UP000030671"/>
    </source>
</evidence>
<dbReference type="GeneID" id="20670985"/>
<dbReference type="KEGG" id="hir:HETIRDRAFT_323666"/>
<dbReference type="HOGENOM" id="CLU_163763_1_0_1"/>